<dbReference type="InterPro" id="IPR002508">
    <property type="entry name" value="MurNAc-LAA_cat"/>
</dbReference>
<dbReference type="SUPFAM" id="SSF53187">
    <property type="entry name" value="Zn-dependent exopeptidases"/>
    <property type="match status" value="1"/>
</dbReference>
<feature type="domain" description="MurNAc-LAA" evidence="2">
    <location>
        <begin position="108"/>
        <end position="206"/>
    </location>
</feature>
<evidence type="ECO:0000313" key="4">
    <source>
        <dbReference type="Proteomes" id="UP000440716"/>
    </source>
</evidence>
<accession>A0A7K1RNT0</accession>
<organism evidence="3 4">
    <name type="scientific">Agrobacterium vitis</name>
    <name type="common">Rhizobium vitis</name>
    <dbReference type="NCBI Taxonomy" id="373"/>
    <lineage>
        <taxon>Bacteria</taxon>
        <taxon>Pseudomonadati</taxon>
        <taxon>Pseudomonadota</taxon>
        <taxon>Alphaproteobacteria</taxon>
        <taxon>Hyphomicrobiales</taxon>
        <taxon>Rhizobiaceae</taxon>
        <taxon>Rhizobium/Agrobacterium group</taxon>
        <taxon>Agrobacterium</taxon>
    </lineage>
</organism>
<evidence type="ECO:0000313" key="3">
    <source>
        <dbReference type="EMBL" id="MVA59569.1"/>
    </source>
</evidence>
<reference evidence="3 4" key="1">
    <citation type="submission" date="2019-12" db="EMBL/GenBank/DDBJ databases">
        <title>Whole-genome sequencing of Allorhizobium vitis.</title>
        <authorList>
            <person name="Gan H.M."/>
            <person name="Szegedi E."/>
            <person name="Burr T."/>
            <person name="Savka M.A."/>
        </authorList>
    </citation>
    <scope>NUCLEOTIDE SEQUENCE [LARGE SCALE GENOMIC DNA]</scope>
    <source>
        <strain evidence="3 4">CG415</strain>
    </source>
</reference>
<evidence type="ECO:0000259" key="2">
    <source>
        <dbReference type="Pfam" id="PF01520"/>
    </source>
</evidence>
<dbReference type="Proteomes" id="UP000440716">
    <property type="component" value="Unassembled WGS sequence"/>
</dbReference>
<evidence type="ECO:0000256" key="1">
    <source>
        <dbReference type="SAM" id="MobiDB-lite"/>
    </source>
</evidence>
<feature type="region of interest" description="Disordered" evidence="1">
    <location>
        <begin position="1"/>
        <end position="21"/>
    </location>
</feature>
<dbReference type="GO" id="GO:0008745">
    <property type="term" value="F:N-acetylmuramoyl-L-alanine amidase activity"/>
    <property type="evidence" value="ECO:0007669"/>
    <property type="project" value="InterPro"/>
</dbReference>
<comment type="caution">
    <text evidence="3">The sequence shown here is derived from an EMBL/GenBank/DDBJ whole genome shotgun (WGS) entry which is preliminary data.</text>
</comment>
<dbReference type="GO" id="GO:0009253">
    <property type="term" value="P:peptidoglycan catabolic process"/>
    <property type="evidence" value="ECO:0007669"/>
    <property type="project" value="InterPro"/>
</dbReference>
<dbReference type="Pfam" id="PF01520">
    <property type="entry name" value="Amidase_3"/>
    <property type="match status" value="1"/>
</dbReference>
<dbReference type="AlphaFoldDB" id="A0A7K1RNT0"/>
<dbReference type="Gene3D" id="3.40.630.40">
    <property type="entry name" value="Zn-dependent exopeptidases"/>
    <property type="match status" value="1"/>
</dbReference>
<protein>
    <recommendedName>
        <fullName evidence="2">MurNAc-LAA domain-containing protein</fullName>
    </recommendedName>
</protein>
<gene>
    <name evidence="3" type="ORF">GOZ88_26140</name>
</gene>
<name>A0A7K1RNT0_AGRVI</name>
<sequence>MPQVISVISEGSTSRTRSMSRRCKRFLRKRSSCLALRRALPILSRQARKQQGLRLLWATTASVRVPTRYRRWTSTNTRSTPRSLTEWWQKLANSTSKKRFLRVAESSYSKEISTAYATVAAWNPDLIVELHFNSFNASSSGIEMLFKVGDARAKSFALKLATETKDLLKLPLRHGDGLLVAAPGARGYASLSTIPDVPTVLTEPFFG</sequence>
<dbReference type="EMBL" id="WPHU01000026">
    <property type="protein sequence ID" value="MVA59569.1"/>
    <property type="molecule type" value="Genomic_DNA"/>
</dbReference>
<proteinExistence type="predicted"/>